<evidence type="ECO:0000313" key="2">
    <source>
        <dbReference type="Proteomes" id="UP000317998"/>
    </source>
</evidence>
<dbReference type="RefSeq" id="WP_036299925.1">
    <property type="nucleotide sequence ID" value="NZ_VFOM01000001.1"/>
</dbReference>
<protein>
    <submittedName>
        <fullName evidence="1">Uncharacterized protein</fullName>
    </submittedName>
</protein>
<dbReference type="AlphaFoldDB" id="A0A542YJM2"/>
<accession>A0A542YJM2</accession>
<gene>
    <name evidence="1" type="ORF">FB562_1376</name>
</gene>
<proteinExistence type="predicted"/>
<name>A0A542YJM2_9MICO</name>
<dbReference type="Proteomes" id="UP000317998">
    <property type="component" value="Unassembled WGS sequence"/>
</dbReference>
<comment type="caution">
    <text evidence="1">The sequence shown here is derived from an EMBL/GenBank/DDBJ whole genome shotgun (WGS) entry which is preliminary data.</text>
</comment>
<sequence>MTIKTYVAVLHDGPTPTDAGQPVLCPFQPDGMPKPVIDHEGVIYRLSDTQNAPGTFDYLKTPAQPR</sequence>
<organism evidence="1 2">
    <name type="scientific">Homoserinimonas aerilata</name>
    <dbReference type="NCBI Taxonomy" id="1162970"/>
    <lineage>
        <taxon>Bacteria</taxon>
        <taxon>Bacillati</taxon>
        <taxon>Actinomycetota</taxon>
        <taxon>Actinomycetes</taxon>
        <taxon>Micrococcales</taxon>
        <taxon>Microbacteriaceae</taxon>
        <taxon>Homoserinimonas</taxon>
    </lineage>
</organism>
<evidence type="ECO:0000313" key="1">
    <source>
        <dbReference type="EMBL" id="TQL48287.1"/>
    </source>
</evidence>
<keyword evidence="2" id="KW-1185">Reference proteome</keyword>
<dbReference type="EMBL" id="VFOM01000001">
    <property type="protein sequence ID" value="TQL48287.1"/>
    <property type="molecule type" value="Genomic_DNA"/>
</dbReference>
<reference evidence="1 2" key="1">
    <citation type="submission" date="2019-06" db="EMBL/GenBank/DDBJ databases">
        <title>Sequencing the genomes of 1000 actinobacteria strains.</title>
        <authorList>
            <person name="Klenk H.-P."/>
        </authorList>
    </citation>
    <scope>NUCLEOTIDE SEQUENCE [LARGE SCALE GENOMIC DNA]</scope>
    <source>
        <strain evidence="1 2">DSM 26477</strain>
    </source>
</reference>
<dbReference type="OrthoDB" id="5076978at2"/>